<dbReference type="AlphaFoldDB" id="A0AAV9HYJ1"/>
<dbReference type="PANTHER" id="PTHR47256:SF3">
    <property type="entry name" value="ZN(II)2CYS6 TRANSCRIPTION FACTOR (EUROFUNG)"/>
    <property type="match status" value="1"/>
</dbReference>
<protein>
    <recommendedName>
        <fullName evidence="3">Zn(2)-C6 fungal-type domain-containing protein</fullName>
    </recommendedName>
</protein>
<dbReference type="InterPro" id="IPR036864">
    <property type="entry name" value="Zn2-C6_fun-type_DNA-bd_sf"/>
</dbReference>
<gene>
    <name evidence="4" type="ORF">QBC42DRAFT_218534</name>
</gene>
<keyword evidence="1" id="KW-0539">Nucleus</keyword>
<evidence type="ECO:0000313" key="4">
    <source>
        <dbReference type="EMBL" id="KAK4465428.1"/>
    </source>
</evidence>
<comment type="caution">
    <text evidence="4">The sequence shown here is derived from an EMBL/GenBank/DDBJ whole genome shotgun (WGS) entry which is preliminary data.</text>
</comment>
<dbReference type="CDD" id="cd12148">
    <property type="entry name" value="fungal_TF_MHR"/>
    <property type="match status" value="1"/>
</dbReference>
<dbReference type="GO" id="GO:0000981">
    <property type="term" value="F:DNA-binding transcription factor activity, RNA polymerase II-specific"/>
    <property type="evidence" value="ECO:0007669"/>
    <property type="project" value="InterPro"/>
</dbReference>
<evidence type="ECO:0000256" key="1">
    <source>
        <dbReference type="ARBA" id="ARBA00023242"/>
    </source>
</evidence>
<dbReference type="Gene3D" id="4.10.240.10">
    <property type="entry name" value="Zn(2)-C6 fungal-type DNA-binding domain"/>
    <property type="match status" value="1"/>
</dbReference>
<name>A0AAV9HYJ1_9PEZI</name>
<proteinExistence type="predicted"/>
<dbReference type="SMART" id="SM00066">
    <property type="entry name" value="GAL4"/>
    <property type="match status" value="1"/>
</dbReference>
<dbReference type="Proteomes" id="UP001321749">
    <property type="component" value="Unassembled WGS sequence"/>
</dbReference>
<dbReference type="SUPFAM" id="SSF57701">
    <property type="entry name" value="Zn2/Cys6 DNA-binding domain"/>
    <property type="match status" value="1"/>
</dbReference>
<dbReference type="EMBL" id="MU864939">
    <property type="protein sequence ID" value="KAK4465428.1"/>
    <property type="molecule type" value="Genomic_DNA"/>
</dbReference>
<organism evidence="4 5">
    <name type="scientific">Cladorrhinum samala</name>
    <dbReference type="NCBI Taxonomy" id="585594"/>
    <lineage>
        <taxon>Eukaryota</taxon>
        <taxon>Fungi</taxon>
        <taxon>Dikarya</taxon>
        <taxon>Ascomycota</taxon>
        <taxon>Pezizomycotina</taxon>
        <taxon>Sordariomycetes</taxon>
        <taxon>Sordariomycetidae</taxon>
        <taxon>Sordariales</taxon>
        <taxon>Podosporaceae</taxon>
        <taxon>Cladorrhinum</taxon>
    </lineage>
</organism>
<evidence type="ECO:0000256" key="2">
    <source>
        <dbReference type="SAM" id="Coils"/>
    </source>
</evidence>
<dbReference type="Pfam" id="PF00172">
    <property type="entry name" value="Zn_clus"/>
    <property type="match status" value="1"/>
</dbReference>
<dbReference type="PANTHER" id="PTHR47256">
    <property type="entry name" value="ZN(II)2CYS6 TRANSCRIPTION FACTOR (EUROFUNG)-RELATED"/>
    <property type="match status" value="1"/>
</dbReference>
<reference evidence="4" key="2">
    <citation type="submission" date="2023-06" db="EMBL/GenBank/DDBJ databases">
        <authorList>
            <consortium name="Lawrence Berkeley National Laboratory"/>
            <person name="Mondo S.J."/>
            <person name="Hensen N."/>
            <person name="Bonometti L."/>
            <person name="Westerberg I."/>
            <person name="Brannstrom I.O."/>
            <person name="Guillou S."/>
            <person name="Cros-Aarteil S."/>
            <person name="Calhoun S."/>
            <person name="Haridas S."/>
            <person name="Kuo A."/>
            <person name="Pangilinan J."/>
            <person name="Riley R."/>
            <person name="Labutti K."/>
            <person name="Andreopoulos B."/>
            <person name="Lipzen A."/>
            <person name="Chen C."/>
            <person name="Yanf M."/>
            <person name="Daum C."/>
            <person name="Ng V."/>
            <person name="Clum A."/>
            <person name="Steindorff A."/>
            <person name="Ohm R."/>
            <person name="Martin F."/>
            <person name="Silar P."/>
            <person name="Natvig D."/>
            <person name="Lalanne C."/>
            <person name="Gautier V."/>
            <person name="Ament-Velasquez S.L."/>
            <person name="Kruys A."/>
            <person name="Hutchinson M.I."/>
            <person name="Powell A.J."/>
            <person name="Barry K."/>
            <person name="Miller A.N."/>
            <person name="Grigoriev I.V."/>
            <person name="Debuchy R."/>
            <person name="Gladieux P."/>
            <person name="Thoren M.H."/>
            <person name="Johannesson H."/>
        </authorList>
    </citation>
    <scope>NUCLEOTIDE SEQUENCE</scope>
    <source>
        <strain evidence="4">PSN324</strain>
    </source>
</reference>
<reference evidence="4" key="1">
    <citation type="journal article" date="2023" name="Mol. Phylogenet. Evol.">
        <title>Genome-scale phylogeny and comparative genomics of the fungal order Sordariales.</title>
        <authorList>
            <person name="Hensen N."/>
            <person name="Bonometti L."/>
            <person name="Westerberg I."/>
            <person name="Brannstrom I.O."/>
            <person name="Guillou S."/>
            <person name="Cros-Aarteil S."/>
            <person name="Calhoun S."/>
            <person name="Haridas S."/>
            <person name="Kuo A."/>
            <person name="Mondo S."/>
            <person name="Pangilinan J."/>
            <person name="Riley R."/>
            <person name="LaButti K."/>
            <person name="Andreopoulos B."/>
            <person name="Lipzen A."/>
            <person name="Chen C."/>
            <person name="Yan M."/>
            <person name="Daum C."/>
            <person name="Ng V."/>
            <person name="Clum A."/>
            <person name="Steindorff A."/>
            <person name="Ohm R.A."/>
            <person name="Martin F."/>
            <person name="Silar P."/>
            <person name="Natvig D.O."/>
            <person name="Lalanne C."/>
            <person name="Gautier V."/>
            <person name="Ament-Velasquez S.L."/>
            <person name="Kruys A."/>
            <person name="Hutchinson M.I."/>
            <person name="Powell A.J."/>
            <person name="Barry K."/>
            <person name="Miller A.N."/>
            <person name="Grigoriev I.V."/>
            <person name="Debuchy R."/>
            <person name="Gladieux P."/>
            <person name="Hiltunen Thoren M."/>
            <person name="Johannesson H."/>
        </authorList>
    </citation>
    <scope>NUCLEOTIDE SEQUENCE</scope>
    <source>
        <strain evidence="4">PSN324</strain>
    </source>
</reference>
<feature type="coiled-coil region" evidence="2">
    <location>
        <begin position="79"/>
        <end position="106"/>
    </location>
</feature>
<feature type="domain" description="Zn(2)-C6 fungal-type" evidence="3">
    <location>
        <begin position="42"/>
        <end position="74"/>
    </location>
</feature>
<dbReference type="PROSITE" id="PS50048">
    <property type="entry name" value="ZN2_CY6_FUNGAL_2"/>
    <property type="match status" value="1"/>
</dbReference>
<sequence length="746" mass="81886">MPFRDIAPAPKTESSTSDEWLSTPISQHYALPKARRDIVRKACLPCRTKKIKCSGGQPCSQCVSREKPPGECVYTLSPEETLRFEKADLEDRIRDLEQQLLEVRTKTAESLQTITIVQPSLFLRAHTWPDSVPSVAGQPVEINPKILLKQPSKEYLHVAHQQPTPTTSSGLDREVMILPLPQNSLAYELSISCPSVYPPLTPPDAEQLGLRIVFDPALVNSQINLIQAKNSPDFSPRGSLCDQRLVGLEVSNTWTQVQIDPRLGAELISMYLETDHPIHGLFDANLFLDSLTSAGHDYCSPVLVSAMLSWACQAYANNYSHRALRNLSAMFYSEAKSLLLQADGLENITFVSAAVILELCASTRGWIVEAAKYKTAGLAIGQRMGLLGEPSSALQTDPSWLAFTADELRARSHTAWGLFNFRTNADLRSCCCSFDRLPLLPLPGRDSLLATGGLHPVTGFPSFVDASFVVACELCVIIHEITKTLYAEDGDGVGRFQNFQPPSLEQAELMFRQLLDWAAVLPHECARGNRNAPATLIMHMRFHAAVIALFQPFVRGPLQRVRLQTFTSNGSAMCAFNSSIDQLKRLVITYRRTFEYQAQDTVSGAAGSLFLASLLCQLGPSQERNDVAERRHYFSICITGLLNLLPRIPVMATTIFGLLAVGLSTETITAAYAKTVMARISEQTGQQYSPNAETGSPFVVDFELALIDRLSATADSAAAKLGHIVLLHGSKPQSMVATVDQEAGPI</sequence>
<evidence type="ECO:0000313" key="5">
    <source>
        <dbReference type="Proteomes" id="UP001321749"/>
    </source>
</evidence>
<dbReference type="GO" id="GO:0008270">
    <property type="term" value="F:zinc ion binding"/>
    <property type="evidence" value="ECO:0007669"/>
    <property type="project" value="InterPro"/>
</dbReference>
<dbReference type="CDD" id="cd00067">
    <property type="entry name" value="GAL4"/>
    <property type="match status" value="1"/>
</dbReference>
<evidence type="ECO:0000259" key="3">
    <source>
        <dbReference type="PROSITE" id="PS50048"/>
    </source>
</evidence>
<dbReference type="InterPro" id="IPR001138">
    <property type="entry name" value="Zn2Cys6_DnaBD"/>
</dbReference>
<dbReference type="InterPro" id="IPR053187">
    <property type="entry name" value="Notoamide_regulator"/>
</dbReference>
<keyword evidence="2" id="KW-0175">Coiled coil</keyword>
<accession>A0AAV9HYJ1</accession>
<keyword evidence="5" id="KW-1185">Reference proteome</keyword>